<name>A0A8S5VDU6_9CAUD</name>
<protein>
    <submittedName>
        <fullName evidence="1">Uncharacterized protein</fullName>
    </submittedName>
</protein>
<reference evidence="1" key="1">
    <citation type="journal article" date="2021" name="Proc. Natl. Acad. Sci. U.S.A.">
        <title>A Catalog of Tens of Thousands of Viruses from Human Metagenomes Reveals Hidden Associations with Chronic Diseases.</title>
        <authorList>
            <person name="Tisza M.J."/>
            <person name="Buck C.B."/>
        </authorList>
    </citation>
    <scope>NUCLEOTIDE SEQUENCE</scope>
    <source>
        <strain evidence="1">CtGa111</strain>
    </source>
</reference>
<accession>A0A8S5VDU6</accession>
<proteinExistence type="predicted"/>
<sequence length="82" mass="9539">MTNTKEKELRADVMKVVSWLDNNWRWIHTNDFGDEEKAMDSVEIYHTVLNTVEMLGGDWQRDENGKHRVFICGIGGKAKNND</sequence>
<evidence type="ECO:0000313" key="1">
    <source>
        <dbReference type="EMBL" id="DAG04884.1"/>
    </source>
</evidence>
<dbReference type="EMBL" id="BK016245">
    <property type="protein sequence ID" value="DAG04884.1"/>
    <property type="molecule type" value="Genomic_DNA"/>
</dbReference>
<organism evidence="1">
    <name type="scientific">Siphoviridae sp. ctGa111</name>
    <dbReference type="NCBI Taxonomy" id="2825413"/>
    <lineage>
        <taxon>Viruses</taxon>
        <taxon>Duplodnaviria</taxon>
        <taxon>Heunggongvirae</taxon>
        <taxon>Uroviricota</taxon>
        <taxon>Caudoviricetes</taxon>
    </lineage>
</organism>